<comment type="caution">
    <text evidence="1">The sequence shown here is derived from an EMBL/GenBank/DDBJ whole genome shotgun (WGS) entry which is preliminary data.</text>
</comment>
<reference evidence="1" key="1">
    <citation type="submission" date="2021-05" db="EMBL/GenBank/DDBJ databases">
        <authorList>
            <person name="Pan Q."/>
            <person name="Jouanno E."/>
            <person name="Zahm M."/>
            <person name="Klopp C."/>
            <person name="Cabau C."/>
            <person name="Louis A."/>
            <person name="Berthelot C."/>
            <person name="Parey E."/>
            <person name="Roest Crollius H."/>
            <person name="Montfort J."/>
            <person name="Robinson-Rechavi M."/>
            <person name="Bouchez O."/>
            <person name="Lampietro C."/>
            <person name="Lopez Roques C."/>
            <person name="Donnadieu C."/>
            <person name="Postlethwait J."/>
            <person name="Bobe J."/>
            <person name="Dillon D."/>
            <person name="Chandos A."/>
            <person name="von Hippel F."/>
            <person name="Guiguen Y."/>
        </authorList>
    </citation>
    <scope>NUCLEOTIDE SEQUENCE</scope>
    <source>
        <strain evidence="1">YG-Jan2019</strain>
    </source>
</reference>
<sequence>MNERRREEALRNQPTRVSERTRAGRNTRILESGGRRDPLRARGRGDHVFILSIGVLNNTVNSPVDKVPGPSAGCTSMGAKDTQGVRRRWS</sequence>
<accession>A0ACC2F6T0</accession>
<dbReference type="EMBL" id="CM055760">
    <property type="protein sequence ID" value="KAJ7987046.1"/>
    <property type="molecule type" value="Genomic_DNA"/>
</dbReference>
<gene>
    <name evidence="1" type="ORF">DPEC_G00334700</name>
</gene>
<proteinExistence type="predicted"/>
<protein>
    <submittedName>
        <fullName evidence="1">Uncharacterized protein</fullName>
    </submittedName>
</protein>
<evidence type="ECO:0000313" key="2">
    <source>
        <dbReference type="Proteomes" id="UP001157502"/>
    </source>
</evidence>
<evidence type="ECO:0000313" key="1">
    <source>
        <dbReference type="EMBL" id="KAJ7987046.1"/>
    </source>
</evidence>
<keyword evidence="2" id="KW-1185">Reference proteome</keyword>
<organism evidence="1 2">
    <name type="scientific">Dallia pectoralis</name>
    <name type="common">Alaska blackfish</name>
    <dbReference type="NCBI Taxonomy" id="75939"/>
    <lineage>
        <taxon>Eukaryota</taxon>
        <taxon>Metazoa</taxon>
        <taxon>Chordata</taxon>
        <taxon>Craniata</taxon>
        <taxon>Vertebrata</taxon>
        <taxon>Euteleostomi</taxon>
        <taxon>Actinopterygii</taxon>
        <taxon>Neopterygii</taxon>
        <taxon>Teleostei</taxon>
        <taxon>Protacanthopterygii</taxon>
        <taxon>Esociformes</taxon>
        <taxon>Umbridae</taxon>
        <taxon>Dallia</taxon>
    </lineage>
</organism>
<dbReference type="Proteomes" id="UP001157502">
    <property type="component" value="Chromosome 33"/>
</dbReference>
<name>A0ACC2F6T0_DALPE</name>